<accession>A0ABX8E1D6</accession>
<organism evidence="1 2">
    <name type="scientific">Novosphingobium decolorationis</name>
    <dbReference type="NCBI Taxonomy" id="2698673"/>
    <lineage>
        <taxon>Bacteria</taxon>
        <taxon>Pseudomonadati</taxon>
        <taxon>Pseudomonadota</taxon>
        <taxon>Alphaproteobacteria</taxon>
        <taxon>Sphingomonadales</taxon>
        <taxon>Sphingomonadaceae</taxon>
        <taxon>Novosphingobium</taxon>
    </lineage>
</organism>
<reference evidence="1 2" key="1">
    <citation type="journal article" date="2021" name="Int. J. Syst. Evol. Microbiol.">
        <title>Novosphingobium decolorationis sp. nov., an aniline blue-decolourizing bacterium isolated from East Pacific sediment.</title>
        <authorList>
            <person name="Chen X."/>
            <person name="Dong B."/>
            <person name="Chen T."/>
            <person name="Ren N."/>
            <person name="Wang J."/>
            <person name="Xu Y."/>
            <person name="Yang J."/>
            <person name="Zhu S."/>
            <person name="Chen J."/>
        </authorList>
    </citation>
    <scope>NUCLEOTIDE SEQUENCE [LARGE SCALE GENOMIC DNA]</scope>
    <source>
        <strain evidence="1 2">502str22</strain>
    </source>
</reference>
<dbReference type="Proteomes" id="UP000677126">
    <property type="component" value="Chromosome"/>
</dbReference>
<gene>
    <name evidence="1" type="ORF">HT578_03745</name>
</gene>
<proteinExistence type="predicted"/>
<dbReference type="RefSeq" id="WP_213502221.1">
    <property type="nucleotide sequence ID" value="NZ_CP054856.1"/>
</dbReference>
<dbReference type="EMBL" id="CP054856">
    <property type="protein sequence ID" value="QVM82936.1"/>
    <property type="molecule type" value="Genomic_DNA"/>
</dbReference>
<evidence type="ECO:0000313" key="1">
    <source>
        <dbReference type="EMBL" id="QVM82936.1"/>
    </source>
</evidence>
<name>A0ABX8E1D6_9SPHN</name>
<evidence type="ECO:0000313" key="2">
    <source>
        <dbReference type="Proteomes" id="UP000677126"/>
    </source>
</evidence>
<sequence>MSIETVIANNALVHIGSESRILSLQDDAHVARVLREVWQLQRRSTIRDGDWNFASRRIGLPAEANVDPGEIYPWAYRYPLPGASLRLIEVLSPGVGSTYQVEGKSVLANQAGPLFVRYAIDVTEAADWDESFGDAFSWRLAWICGRRIAGSAFSEESAFQNYRDALSKAKRHDVRENPPIEQEESSWIEARFGCEGSMRPGWEMS</sequence>
<keyword evidence="2" id="KW-1185">Reference proteome</keyword>
<protein>
    <submittedName>
        <fullName evidence="1">Uncharacterized protein</fullName>
    </submittedName>
</protein>